<dbReference type="SUPFAM" id="SSF49503">
    <property type="entry name" value="Cupredoxins"/>
    <property type="match status" value="1"/>
</dbReference>
<dbReference type="Gene3D" id="2.60.40.420">
    <property type="entry name" value="Cupredoxins - blue copper proteins"/>
    <property type="match status" value="1"/>
</dbReference>
<dbReference type="PANTHER" id="PTHR36507:SF1">
    <property type="entry name" value="BLL1555 PROTEIN"/>
    <property type="match status" value="1"/>
</dbReference>
<proteinExistence type="predicted"/>
<reference evidence="2 3" key="1">
    <citation type="submission" date="2014-07" db="EMBL/GenBank/DDBJ databases">
        <title>Methanogenic archaea and the global carbon cycle.</title>
        <authorList>
            <person name="Henriksen J.R."/>
            <person name="Luke J."/>
            <person name="Reinhart S."/>
            <person name="Benedict M.N."/>
            <person name="Youngblut N.D."/>
            <person name="Metcalf M.E."/>
            <person name="Whitaker R.J."/>
            <person name="Metcalf W.W."/>
        </authorList>
    </citation>
    <scope>NUCLEOTIDE SEQUENCE [LARGE SCALE GENOMIC DNA]</scope>
    <source>
        <strain evidence="2 3">S-6</strain>
    </source>
</reference>
<dbReference type="InterPro" id="IPR008972">
    <property type="entry name" value="Cupredoxin"/>
</dbReference>
<dbReference type="RefSeq" id="WP_048036635.1">
    <property type="nucleotide sequence ID" value="NZ_CP009512.1"/>
</dbReference>
<dbReference type="GeneID" id="24849825"/>
<dbReference type="EMBL" id="CP009512">
    <property type="protein sequence ID" value="AKB63416.1"/>
    <property type="molecule type" value="Genomic_DNA"/>
</dbReference>
<dbReference type="HOGENOM" id="CLU_113179_0_0_2"/>
<dbReference type="KEGG" id="mmj:MSMAS_0220"/>
<dbReference type="CDD" id="cd04217">
    <property type="entry name" value="Cupredoxin_Fibrocystin-L_like"/>
    <property type="match status" value="1"/>
</dbReference>
<evidence type="ECO:0000313" key="3">
    <source>
        <dbReference type="Proteomes" id="UP000033097"/>
    </source>
</evidence>
<sequence>MKGKILVLLLVFVFLFASGCAGEDSEAASEESDLEASAEPQDDVQQENVSSGSAKDHVVRLEYYKVIRPSELDVQTGDTVSWWSGKRQGTYILVSEEGLFEDQELAYSVPYSYTFNKPGSYLFTVKDVPEMNVTIRVN</sequence>
<dbReference type="PATRIC" id="fig|213585.10.peg.264"/>
<organism evidence="2 3">
    <name type="scientific">Methanosarcina mazei S-6</name>
    <dbReference type="NCBI Taxonomy" id="213585"/>
    <lineage>
        <taxon>Archaea</taxon>
        <taxon>Methanobacteriati</taxon>
        <taxon>Methanobacteriota</taxon>
        <taxon>Stenosarchaea group</taxon>
        <taxon>Methanomicrobia</taxon>
        <taxon>Methanosarcinales</taxon>
        <taxon>Methanosarcinaceae</taxon>
        <taxon>Methanosarcina</taxon>
    </lineage>
</organism>
<protein>
    <submittedName>
        <fullName evidence="2">Cell surface lipoprotein</fullName>
    </submittedName>
</protein>
<dbReference type="InterPro" id="IPR052721">
    <property type="entry name" value="ET_Amicyanin"/>
</dbReference>
<feature type="region of interest" description="Disordered" evidence="1">
    <location>
        <begin position="27"/>
        <end position="53"/>
    </location>
</feature>
<keyword evidence="2" id="KW-0449">Lipoprotein</keyword>
<dbReference type="PANTHER" id="PTHR36507">
    <property type="entry name" value="BLL1555 PROTEIN"/>
    <property type="match status" value="1"/>
</dbReference>
<dbReference type="Proteomes" id="UP000033097">
    <property type="component" value="Chromosome"/>
</dbReference>
<dbReference type="PROSITE" id="PS51257">
    <property type="entry name" value="PROKAR_LIPOPROTEIN"/>
    <property type="match status" value="1"/>
</dbReference>
<gene>
    <name evidence="2" type="ORF">MSMAS_0220</name>
</gene>
<evidence type="ECO:0000313" key="2">
    <source>
        <dbReference type="EMBL" id="AKB63416.1"/>
    </source>
</evidence>
<feature type="compositionally biased region" description="Acidic residues" evidence="1">
    <location>
        <begin position="27"/>
        <end position="45"/>
    </location>
</feature>
<accession>A0A0E3LTF2</accession>
<name>A0A0E3LTF2_METMZ</name>
<dbReference type="AlphaFoldDB" id="A0A0E3LTF2"/>
<evidence type="ECO:0000256" key="1">
    <source>
        <dbReference type="SAM" id="MobiDB-lite"/>
    </source>
</evidence>